<dbReference type="OrthoDB" id="9768004at2"/>
<sequence>MIKLEINSSRAILAISALAALCVGAETVDAAQPVADIKPALAKGDFDEEQMRLAQVIHKRVTDYQQIKNKVNNSTEKPFIAYKKTLNSGAQFEMLPVKAGSFTWKGEKEGDTLEVDLSAFWMGKAEVTWEEYDPFMYSVLPRTKDGQLPDFMREQIKGDLDFLARPTTPYHPMTFGMARDGHPAIGMTQHAANKYCQWISFQTGHFYRLPTEAEWEYACRAGSKTKYSWGDDPADASKYAWLAGEAGSHYQKPAQKKPNAWGFYDMHGNVLEWTLDQYVPNRQAHFGKKKVVNPWVKATKPYPHVAKGGFWKLPLNDVQASARLQSDPIWKKDDPQGPKSQWYHTREPYPGIRIVRPRKIPTAEEMYHYWNSGVAED</sequence>
<dbReference type="SUPFAM" id="SSF56436">
    <property type="entry name" value="C-type lectin-like"/>
    <property type="match status" value="1"/>
</dbReference>
<name>A0A2S7U1P9_9BACT</name>
<keyword evidence="4" id="KW-1185">Reference proteome</keyword>
<dbReference type="InterPro" id="IPR042095">
    <property type="entry name" value="SUMF_sf"/>
</dbReference>
<evidence type="ECO:0000259" key="2">
    <source>
        <dbReference type="Pfam" id="PF03781"/>
    </source>
</evidence>
<accession>A0A2S7U1P9</accession>
<dbReference type="RefSeq" id="WP_105043427.1">
    <property type="nucleotide sequence ID" value="NZ_MQWA01000001.1"/>
</dbReference>
<dbReference type="Pfam" id="PF03781">
    <property type="entry name" value="FGE-sulfatase"/>
    <property type="match status" value="1"/>
</dbReference>
<evidence type="ECO:0000313" key="4">
    <source>
        <dbReference type="Proteomes" id="UP000239907"/>
    </source>
</evidence>
<dbReference type="InterPro" id="IPR051043">
    <property type="entry name" value="Sulfatase_Mod_Factor_Kinase"/>
</dbReference>
<feature type="chain" id="PRO_5015766207" description="Sulfatase-modifying factor enzyme-like domain-containing protein" evidence="1">
    <location>
        <begin position="20"/>
        <end position="377"/>
    </location>
</feature>
<evidence type="ECO:0000256" key="1">
    <source>
        <dbReference type="SAM" id="SignalP"/>
    </source>
</evidence>
<dbReference type="Proteomes" id="UP000239907">
    <property type="component" value="Unassembled WGS sequence"/>
</dbReference>
<dbReference type="GO" id="GO:0120147">
    <property type="term" value="F:formylglycine-generating oxidase activity"/>
    <property type="evidence" value="ECO:0007669"/>
    <property type="project" value="TreeGrafter"/>
</dbReference>
<dbReference type="EMBL" id="MQWA01000001">
    <property type="protein sequence ID" value="PQJ28936.1"/>
    <property type="molecule type" value="Genomic_DNA"/>
</dbReference>
<dbReference type="InterPro" id="IPR005532">
    <property type="entry name" value="SUMF_dom"/>
</dbReference>
<dbReference type="InterPro" id="IPR016187">
    <property type="entry name" value="CTDL_fold"/>
</dbReference>
<organism evidence="3 4">
    <name type="scientific">Rubritalea profundi</name>
    <dbReference type="NCBI Taxonomy" id="1658618"/>
    <lineage>
        <taxon>Bacteria</taxon>
        <taxon>Pseudomonadati</taxon>
        <taxon>Verrucomicrobiota</taxon>
        <taxon>Verrucomicrobiia</taxon>
        <taxon>Verrucomicrobiales</taxon>
        <taxon>Rubritaleaceae</taxon>
        <taxon>Rubritalea</taxon>
    </lineage>
</organism>
<feature type="signal peptide" evidence="1">
    <location>
        <begin position="1"/>
        <end position="19"/>
    </location>
</feature>
<reference evidence="3 4" key="1">
    <citation type="submission" date="2016-12" db="EMBL/GenBank/DDBJ databases">
        <title>Study of bacterial adaptation to deep sea.</title>
        <authorList>
            <person name="Song J."/>
            <person name="Yoshizawa S."/>
            <person name="Kogure K."/>
        </authorList>
    </citation>
    <scope>NUCLEOTIDE SEQUENCE [LARGE SCALE GENOMIC DNA]</scope>
    <source>
        <strain evidence="3 4">SAORIC-165</strain>
    </source>
</reference>
<protein>
    <recommendedName>
        <fullName evidence="2">Sulfatase-modifying factor enzyme-like domain-containing protein</fullName>
    </recommendedName>
</protein>
<comment type="caution">
    <text evidence="3">The sequence shown here is derived from an EMBL/GenBank/DDBJ whole genome shotgun (WGS) entry which is preliminary data.</text>
</comment>
<dbReference type="Gene3D" id="3.90.1580.10">
    <property type="entry name" value="paralog of FGE (formylglycine-generating enzyme)"/>
    <property type="match status" value="1"/>
</dbReference>
<dbReference type="PANTHER" id="PTHR23150">
    <property type="entry name" value="SULFATASE MODIFYING FACTOR 1, 2"/>
    <property type="match status" value="1"/>
</dbReference>
<feature type="domain" description="Sulfatase-modifying factor enzyme-like" evidence="2">
    <location>
        <begin position="93"/>
        <end position="327"/>
    </location>
</feature>
<dbReference type="PANTHER" id="PTHR23150:SF19">
    <property type="entry name" value="FORMYLGLYCINE-GENERATING ENZYME"/>
    <property type="match status" value="1"/>
</dbReference>
<evidence type="ECO:0000313" key="3">
    <source>
        <dbReference type="EMBL" id="PQJ28936.1"/>
    </source>
</evidence>
<keyword evidence="1" id="KW-0732">Signal</keyword>
<proteinExistence type="predicted"/>
<dbReference type="AlphaFoldDB" id="A0A2S7U1P9"/>
<gene>
    <name evidence="3" type="ORF">BSZ32_10850</name>
</gene>